<dbReference type="RefSeq" id="WP_229822372.1">
    <property type="nucleotide sequence ID" value="NZ_BMRW01000003.1"/>
</dbReference>
<dbReference type="Proteomes" id="UP000556436">
    <property type="component" value="Unassembled WGS sequence"/>
</dbReference>
<protein>
    <submittedName>
        <fullName evidence="2">Uncharacterized protein</fullName>
    </submittedName>
</protein>
<comment type="caution">
    <text evidence="2">The sequence shown here is derived from an EMBL/GenBank/DDBJ whole genome shotgun (WGS) entry which is preliminary data.</text>
</comment>
<name>A0A7W7L970_STRNE</name>
<evidence type="ECO:0000313" key="2">
    <source>
        <dbReference type="EMBL" id="MBB4885953.1"/>
    </source>
</evidence>
<organism evidence="2 3">
    <name type="scientific">Streptomyces netropsis</name>
    <name type="common">Streptoverticillium netropsis</name>
    <dbReference type="NCBI Taxonomy" id="55404"/>
    <lineage>
        <taxon>Bacteria</taxon>
        <taxon>Bacillati</taxon>
        <taxon>Actinomycetota</taxon>
        <taxon>Actinomycetes</taxon>
        <taxon>Kitasatosporales</taxon>
        <taxon>Streptomycetaceae</taxon>
        <taxon>Streptomyces</taxon>
    </lineage>
</organism>
<evidence type="ECO:0000313" key="3">
    <source>
        <dbReference type="Proteomes" id="UP000556436"/>
    </source>
</evidence>
<sequence length="98" mass="10126">MPGRSMAMAVEHSGAVPGRRMAVPRAPGALSALRADESPAEPRLRRNGMPAPGGRPNGLTRRAPDVVRHTRGVTLAVLIAPAARAVLAGNGTVAHLVR</sequence>
<gene>
    <name evidence="2" type="ORF">FHS38_001982</name>
</gene>
<accession>A0A7W7L970</accession>
<proteinExistence type="predicted"/>
<reference evidence="2 3" key="1">
    <citation type="submission" date="2020-08" db="EMBL/GenBank/DDBJ databases">
        <title>Genomic Encyclopedia of Type Strains, Phase III (KMG-III): the genomes of soil and plant-associated and newly described type strains.</title>
        <authorList>
            <person name="Whitman W."/>
        </authorList>
    </citation>
    <scope>NUCLEOTIDE SEQUENCE [LARGE SCALE GENOMIC DNA]</scope>
    <source>
        <strain evidence="2 3">CECT 3265</strain>
    </source>
</reference>
<dbReference type="AlphaFoldDB" id="A0A7W7L970"/>
<feature type="region of interest" description="Disordered" evidence="1">
    <location>
        <begin position="31"/>
        <end position="66"/>
    </location>
</feature>
<keyword evidence="3" id="KW-1185">Reference proteome</keyword>
<dbReference type="EMBL" id="JACHJG010000003">
    <property type="protein sequence ID" value="MBB4885953.1"/>
    <property type="molecule type" value="Genomic_DNA"/>
</dbReference>
<evidence type="ECO:0000256" key="1">
    <source>
        <dbReference type="SAM" id="MobiDB-lite"/>
    </source>
</evidence>
<feature type="compositionally biased region" description="Basic and acidic residues" evidence="1">
    <location>
        <begin position="34"/>
        <end position="44"/>
    </location>
</feature>